<dbReference type="HOGENOM" id="CLU_037403_0_0_10"/>
<gene>
    <name evidence="1" type="ORF">HMPREF6485_2656</name>
</gene>
<accession>E6KAM0</accession>
<dbReference type="InterPro" id="IPR019292">
    <property type="entry name" value="McrC"/>
</dbReference>
<dbReference type="GeneID" id="93537272"/>
<protein>
    <recommendedName>
        <fullName evidence="3">McrBC 5-methylcytosine restriction system component</fullName>
    </recommendedName>
</protein>
<sequence length="432" mass="50005">MITNDNSRKEIALEEHTEYLRVLSEHTIEGLCAKMGADLLVFPSRLDAHGEQIGKEHIFRLEDGYMITGNVMGFVGYRGTQVCIRSRFASDGRDYFLHYMLQKVFAPHLLKLDTTSDDEQIFDLLVFMFPHFLNRALQQGLYREYQTRMHNDANLRGRIDINRHIRLNPLFDGRVAYSTRELEYDNPMTELVRHTIEYVCEQSLGNIILSADAETMDNVARIRAATGRYQRVDRQRVIDDNLHPFTHPYFSGYADLQSVCLRILRREELKYGVCDDTIRGVLFDGAWLWEAYLATVFRKIGFKHPQNNLRTDGLCLFTDGTGKRYPDFYKENRVLDAKYKRYEGVKVNAVGREDLHQLVTYMYMTKACYGGLVVPLQSREQSTESKKLCGYGGIISLYGLSVDSSAVSYGEFVHNMEVAERELLDELQRPEE</sequence>
<evidence type="ECO:0000313" key="2">
    <source>
        <dbReference type="Proteomes" id="UP000003112"/>
    </source>
</evidence>
<keyword evidence="2" id="KW-1185">Reference proteome</keyword>
<evidence type="ECO:0000313" key="1">
    <source>
        <dbReference type="EMBL" id="EFU29330.1"/>
    </source>
</evidence>
<dbReference type="eggNOG" id="COG4268">
    <property type="taxonomic scope" value="Bacteria"/>
</dbReference>
<name>E6KAM0_9BACT</name>
<dbReference type="PANTHER" id="PTHR38733:SF1">
    <property type="entry name" value="TYPE IV METHYL-DIRECTED RESTRICTION ENZYME ECOKMCRBC"/>
    <property type="match status" value="1"/>
</dbReference>
<organism evidence="1 2">
    <name type="scientific">Segatella buccae ATCC 33574</name>
    <dbReference type="NCBI Taxonomy" id="873513"/>
    <lineage>
        <taxon>Bacteria</taxon>
        <taxon>Pseudomonadati</taxon>
        <taxon>Bacteroidota</taxon>
        <taxon>Bacteroidia</taxon>
        <taxon>Bacteroidales</taxon>
        <taxon>Prevotellaceae</taxon>
        <taxon>Segatella</taxon>
    </lineage>
</organism>
<dbReference type="RefSeq" id="WP_004346822.1">
    <property type="nucleotide sequence ID" value="NZ_GL586311.1"/>
</dbReference>
<dbReference type="Pfam" id="PF10117">
    <property type="entry name" value="McrBC"/>
    <property type="match status" value="1"/>
</dbReference>
<proteinExistence type="predicted"/>
<comment type="caution">
    <text evidence="1">The sequence shown here is derived from an EMBL/GenBank/DDBJ whole genome shotgun (WGS) entry which is preliminary data.</text>
</comment>
<dbReference type="AlphaFoldDB" id="E6KAM0"/>
<dbReference type="STRING" id="873513.HMPREF6485_2656"/>
<reference evidence="1 2" key="1">
    <citation type="submission" date="2010-10" db="EMBL/GenBank/DDBJ databases">
        <authorList>
            <person name="Muzny D."/>
            <person name="Qin X."/>
            <person name="Deng J."/>
            <person name="Jiang H."/>
            <person name="Liu Y."/>
            <person name="Qu J."/>
            <person name="Song X.-Z."/>
            <person name="Zhang L."/>
            <person name="Thornton R."/>
            <person name="Coyle M."/>
            <person name="Francisco L."/>
            <person name="Jackson L."/>
            <person name="Javaid M."/>
            <person name="Korchina V."/>
            <person name="Kovar C."/>
            <person name="Mata R."/>
            <person name="Mathew T."/>
            <person name="Ngo R."/>
            <person name="Nguyen L."/>
            <person name="Nguyen N."/>
            <person name="Okwuonu G."/>
            <person name="Ongeri F."/>
            <person name="Pham C."/>
            <person name="Simmons D."/>
            <person name="Wilczek-Boney K."/>
            <person name="Hale W."/>
            <person name="Jakkamsetti A."/>
            <person name="Pham P."/>
            <person name="Ruth R."/>
            <person name="San Lucas F."/>
            <person name="Warren J."/>
            <person name="Zhang J."/>
            <person name="Zhao Z."/>
            <person name="Zhou C."/>
            <person name="Zhu D."/>
            <person name="Lee S."/>
            <person name="Bess C."/>
            <person name="Blankenburg K."/>
            <person name="Forbes L."/>
            <person name="Fu Q."/>
            <person name="Gubbala S."/>
            <person name="Hirani K."/>
            <person name="Jayaseelan J.C."/>
            <person name="Lara F."/>
            <person name="Munidasa M."/>
            <person name="Palculict T."/>
            <person name="Patil S."/>
            <person name="Pu L.-L."/>
            <person name="Saada N."/>
            <person name="Tang L."/>
            <person name="Weissenberger G."/>
            <person name="Zhu Y."/>
            <person name="Hemphill L."/>
            <person name="Shang Y."/>
            <person name="Youmans B."/>
            <person name="Ayvaz T."/>
            <person name="Ross M."/>
            <person name="Santibanez J."/>
            <person name="Aqrawi P."/>
            <person name="Gross S."/>
            <person name="Joshi V."/>
            <person name="Fowler G."/>
            <person name="Nazareth L."/>
            <person name="Reid J."/>
            <person name="Worley K."/>
            <person name="Petrosino J."/>
            <person name="Highlander S."/>
            <person name="Gibbs R."/>
        </authorList>
    </citation>
    <scope>NUCLEOTIDE SEQUENCE [LARGE SCALE GENOMIC DNA]</scope>
    <source>
        <strain evidence="1 2">ATCC 33574</strain>
    </source>
</reference>
<dbReference type="Proteomes" id="UP000003112">
    <property type="component" value="Unassembled WGS sequence"/>
</dbReference>
<dbReference type="PANTHER" id="PTHR38733">
    <property type="entry name" value="PROTEIN MCRC"/>
    <property type="match status" value="1"/>
</dbReference>
<dbReference type="EMBL" id="AEPD01000049">
    <property type="protein sequence ID" value="EFU29330.1"/>
    <property type="molecule type" value="Genomic_DNA"/>
</dbReference>
<evidence type="ECO:0008006" key="3">
    <source>
        <dbReference type="Google" id="ProtNLM"/>
    </source>
</evidence>